<accession>A0A1B7YMG9</accession>
<evidence type="ECO:0000256" key="1">
    <source>
        <dbReference type="SAM" id="MobiDB-lite"/>
    </source>
</evidence>
<dbReference type="AlphaFoldDB" id="A0A1B7YMG9"/>
<dbReference type="Proteomes" id="UP000092177">
    <property type="component" value="Chromosome 2"/>
</dbReference>
<evidence type="ECO:0000313" key="2">
    <source>
        <dbReference type="EMBL" id="OBR13233.1"/>
    </source>
</evidence>
<protein>
    <submittedName>
        <fullName evidence="2">Uncharacterized protein</fullName>
    </submittedName>
</protein>
<sequence>MHFRTPSSGHLLDISTQDDPTDSATIFRGPPLVNRTPCLIVVSHKSSQDSRSSWTMPPAEQERSLKTNVDIACSVSRTCLPPSYEDPTRRVQAHHVFLSRSRGNPTAAAATCTSEMEGDGEVENPVWPVLLFTWQSGRRHGTDELQTHGSTALHYRQIETP</sequence>
<dbReference type="VEuPathDB" id="FungiDB:CH63R_01959"/>
<keyword evidence="3" id="KW-1185">Reference proteome</keyword>
<dbReference type="KEGG" id="chig:CH63R_01959"/>
<dbReference type="GeneID" id="28861041"/>
<feature type="region of interest" description="Disordered" evidence="1">
    <location>
        <begin position="1"/>
        <end position="29"/>
    </location>
</feature>
<dbReference type="RefSeq" id="XP_018161750.1">
    <property type="nucleotide sequence ID" value="XM_018296934.1"/>
</dbReference>
<dbReference type="EMBL" id="LTAN01000002">
    <property type="protein sequence ID" value="OBR13233.1"/>
    <property type="molecule type" value="Genomic_DNA"/>
</dbReference>
<organism evidence="2 3">
    <name type="scientific">Colletotrichum higginsianum (strain IMI 349063)</name>
    <name type="common">Crucifer anthracnose fungus</name>
    <dbReference type="NCBI Taxonomy" id="759273"/>
    <lineage>
        <taxon>Eukaryota</taxon>
        <taxon>Fungi</taxon>
        <taxon>Dikarya</taxon>
        <taxon>Ascomycota</taxon>
        <taxon>Pezizomycotina</taxon>
        <taxon>Sordariomycetes</taxon>
        <taxon>Hypocreomycetidae</taxon>
        <taxon>Glomerellales</taxon>
        <taxon>Glomerellaceae</taxon>
        <taxon>Colletotrichum</taxon>
        <taxon>Colletotrichum destructivum species complex</taxon>
    </lineage>
</organism>
<gene>
    <name evidence="2" type="ORF">CH63R_01959</name>
</gene>
<feature type="compositionally biased region" description="Polar residues" evidence="1">
    <location>
        <begin position="1"/>
        <end position="24"/>
    </location>
</feature>
<comment type="caution">
    <text evidence="2">The sequence shown here is derived from an EMBL/GenBank/DDBJ whole genome shotgun (WGS) entry which is preliminary data.</text>
</comment>
<proteinExistence type="predicted"/>
<name>A0A1B7YMG9_COLHI</name>
<evidence type="ECO:0000313" key="3">
    <source>
        <dbReference type="Proteomes" id="UP000092177"/>
    </source>
</evidence>
<reference evidence="3" key="1">
    <citation type="journal article" date="2017" name="BMC Genomics">
        <title>Gapless genome assembly of Colletotrichum higginsianum reveals chromosome structure and association of transposable elements with secondary metabolite gene clusters.</title>
        <authorList>
            <person name="Dallery J.-F."/>
            <person name="Lapalu N."/>
            <person name="Zampounis A."/>
            <person name="Pigne S."/>
            <person name="Luyten I."/>
            <person name="Amselem J."/>
            <person name="Wittenberg A.H.J."/>
            <person name="Zhou S."/>
            <person name="de Queiroz M.V."/>
            <person name="Robin G.P."/>
            <person name="Auger A."/>
            <person name="Hainaut M."/>
            <person name="Henrissat B."/>
            <person name="Kim K.-T."/>
            <person name="Lee Y.-H."/>
            <person name="Lespinet O."/>
            <person name="Schwartz D.C."/>
            <person name="Thon M.R."/>
            <person name="O'Connell R.J."/>
        </authorList>
    </citation>
    <scope>NUCLEOTIDE SEQUENCE [LARGE SCALE GENOMIC DNA]</scope>
    <source>
        <strain evidence="3">IMI 349063</strain>
    </source>
</reference>